<evidence type="ECO:0000256" key="2">
    <source>
        <dbReference type="ARBA" id="ARBA00006472"/>
    </source>
</evidence>
<comment type="similarity">
    <text evidence="2">Belongs to the pterin-4-alpha-carbinolamine dehydratase family.</text>
</comment>
<gene>
    <name evidence="5" type="ORF">DQG23_21550</name>
</gene>
<evidence type="ECO:0000256" key="3">
    <source>
        <dbReference type="ARBA" id="ARBA00013252"/>
    </source>
</evidence>
<evidence type="ECO:0000256" key="4">
    <source>
        <dbReference type="ARBA" id="ARBA00023239"/>
    </source>
</evidence>
<dbReference type="AlphaFoldDB" id="A0A329MMJ5"/>
<dbReference type="GO" id="GO:0008124">
    <property type="term" value="F:4-alpha-hydroxytetrahydrobiopterin dehydratase activity"/>
    <property type="evidence" value="ECO:0007669"/>
    <property type="project" value="UniProtKB-EC"/>
</dbReference>
<dbReference type="PANTHER" id="PTHR12599">
    <property type="entry name" value="PTERIN-4-ALPHA-CARBINOLAMINE DEHYDRATASE"/>
    <property type="match status" value="1"/>
</dbReference>
<dbReference type="RefSeq" id="WP_113032946.1">
    <property type="nucleotide sequence ID" value="NZ_QMFB01000013.1"/>
</dbReference>
<dbReference type="InterPro" id="IPR036428">
    <property type="entry name" value="PCD_sf"/>
</dbReference>
<dbReference type="Gene3D" id="3.30.1360.20">
    <property type="entry name" value="Transcriptional coactivator/pterin dehydratase"/>
    <property type="match status" value="1"/>
</dbReference>
<dbReference type="InterPro" id="IPR001533">
    <property type="entry name" value="Pterin_deHydtase"/>
</dbReference>
<dbReference type="PANTHER" id="PTHR12599:SF0">
    <property type="entry name" value="PTERIN-4-ALPHA-CARBINOLAMINE DEHYDRATASE"/>
    <property type="match status" value="1"/>
</dbReference>
<organism evidence="5 6">
    <name type="scientific">Paenibacillus contaminans</name>
    <dbReference type="NCBI Taxonomy" id="450362"/>
    <lineage>
        <taxon>Bacteria</taxon>
        <taxon>Bacillati</taxon>
        <taxon>Bacillota</taxon>
        <taxon>Bacilli</taxon>
        <taxon>Bacillales</taxon>
        <taxon>Paenibacillaceae</taxon>
        <taxon>Paenibacillus</taxon>
    </lineage>
</organism>
<dbReference type="EMBL" id="QMFB01000013">
    <property type="protein sequence ID" value="RAV19127.1"/>
    <property type="molecule type" value="Genomic_DNA"/>
</dbReference>
<comment type="caution">
    <text evidence="5">The sequence shown here is derived from an EMBL/GenBank/DDBJ whole genome shotgun (WGS) entry which is preliminary data.</text>
</comment>
<sequence length="97" mass="11207">MKLSVVRIAESLAEAEGWQLEDINWIVKKYRFRKFMDGIAFVARVSDAAERLNHHPFIAIDYKMITLRLTSWHAGGLTELDFIAAAEFDRAFLPLRP</sequence>
<dbReference type="Pfam" id="PF01329">
    <property type="entry name" value="Pterin_4a"/>
    <property type="match status" value="1"/>
</dbReference>
<proteinExistence type="inferred from homology"/>
<dbReference type="EC" id="4.2.1.96" evidence="3"/>
<comment type="catalytic activity">
    <reaction evidence="1">
        <text>(4aS,6R)-4a-hydroxy-L-erythro-5,6,7,8-tetrahydrobiopterin = (6R)-L-erythro-6,7-dihydrobiopterin + H2O</text>
        <dbReference type="Rhea" id="RHEA:11920"/>
        <dbReference type="ChEBI" id="CHEBI:15377"/>
        <dbReference type="ChEBI" id="CHEBI:15642"/>
        <dbReference type="ChEBI" id="CHEBI:43120"/>
        <dbReference type="EC" id="4.2.1.96"/>
    </reaction>
</comment>
<accession>A0A329MMJ5</accession>
<keyword evidence="6" id="KW-1185">Reference proteome</keyword>
<dbReference type="GO" id="GO:0006729">
    <property type="term" value="P:tetrahydrobiopterin biosynthetic process"/>
    <property type="evidence" value="ECO:0007669"/>
    <property type="project" value="InterPro"/>
</dbReference>
<evidence type="ECO:0000256" key="1">
    <source>
        <dbReference type="ARBA" id="ARBA00001554"/>
    </source>
</evidence>
<keyword evidence="4" id="KW-0456">Lyase</keyword>
<name>A0A329MMJ5_9BACL</name>
<reference evidence="5 6" key="1">
    <citation type="journal article" date="2009" name="Int. J. Syst. Evol. Microbiol.">
        <title>Paenibacillus contaminans sp. nov., isolated from a contaminated laboratory plate.</title>
        <authorList>
            <person name="Chou J.H."/>
            <person name="Lee J.H."/>
            <person name="Lin M.C."/>
            <person name="Chang P.S."/>
            <person name="Arun A.B."/>
            <person name="Young C.C."/>
            <person name="Chen W.M."/>
        </authorList>
    </citation>
    <scope>NUCLEOTIDE SEQUENCE [LARGE SCALE GENOMIC DNA]</scope>
    <source>
        <strain evidence="5 6">CKOBP-6</strain>
    </source>
</reference>
<dbReference type="CDD" id="cd00488">
    <property type="entry name" value="PCD_DCoH"/>
    <property type="match status" value="1"/>
</dbReference>
<evidence type="ECO:0000313" key="6">
    <source>
        <dbReference type="Proteomes" id="UP000250369"/>
    </source>
</evidence>
<protein>
    <recommendedName>
        <fullName evidence="3">4a-hydroxytetrahydrobiopterin dehydratase</fullName>
        <ecNumber evidence="3">4.2.1.96</ecNumber>
    </recommendedName>
</protein>
<dbReference type="SUPFAM" id="SSF55248">
    <property type="entry name" value="PCD-like"/>
    <property type="match status" value="1"/>
</dbReference>
<dbReference type="OrthoDB" id="9800108at2"/>
<dbReference type="Proteomes" id="UP000250369">
    <property type="component" value="Unassembled WGS sequence"/>
</dbReference>
<evidence type="ECO:0000313" key="5">
    <source>
        <dbReference type="EMBL" id="RAV19127.1"/>
    </source>
</evidence>